<dbReference type="AlphaFoldDB" id="A0A835D146"/>
<gene>
    <name evidence="1" type="ORF">HHK36_030882</name>
</gene>
<reference evidence="1 2" key="1">
    <citation type="submission" date="2020-04" db="EMBL/GenBank/DDBJ databases">
        <title>Plant Genome Project.</title>
        <authorList>
            <person name="Zhang R.-G."/>
        </authorList>
    </citation>
    <scope>NUCLEOTIDE SEQUENCE [LARGE SCALE GENOMIC DNA]</scope>
    <source>
        <strain evidence="1">YNK0</strain>
        <tissue evidence="1">Leaf</tissue>
    </source>
</reference>
<keyword evidence="2" id="KW-1185">Reference proteome</keyword>
<proteinExistence type="predicted"/>
<dbReference type="EMBL" id="JABCRI010000024">
    <property type="protein sequence ID" value="KAF8377501.1"/>
    <property type="molecule type" value="Genomic_DNA"/>
</dbReference>
<evidence type="ECO:0000313" key="2">
    <source>
        <dbReference type="Proteomes" id="UP000655225"/>
    </source>
</evidence>
<name>A0A835D146_TETSI</name>
<sequence length="114" mass="12982">MRTCRLPALFRNTAPFSLQKFLPFSSSSAVSPRFSNLFSDDSEGGSSVYRHALKFQRPTTMKWKEQLRNSVSFIGSVDRPVQICASRNGRFGVYTLLEVRTSRESNRTLRVLNS</sequence>
<dbReference type="Proteomes" id="UP000655225">
    <property type="component" value="Unassembled WGS sequence"/>
</dbReference>
<protein>
    <submittedName>
        <fullName evidence="1">Uncharacterized protein</fullName>
    </submittedName>
</protein>
<organism evidence="1 2">
    <name type="scientific">Tetracentron sinense</name>
    <name type="common">Spur-leaf</name>
    <dbReference type="NCBI Taxonomy" id="13715"/>
    <lineage>
        <taxon>Eukaryota</taxon>
        <taxon>Viridiplantae</taxon>
        <taxon>Streptophyta</taxon>
        <taxon>Embryophyta</taxon>
        <taxon>Tracheophyta</taxon>
        <taxon>Spermatophyta</taxon>
        <taxon>Magnoliopsida</taxon>
        <taxon>Trochodendrales</taxon>
        <taxon>Trochodendraceae</taxon>
        <taxon>Tetracentron</taxon>
    </lineage>
</organism>
<comment type="caution">
    <text evidence="1">The sequence shown here is derived from an EMBL/GenBank/DDBJ whole genome shotgun (WGS) entry which is preliminary data.</text>
</comment>
<dbReference type="OrthoDB" id="1078367at2759"/>
<accession>A0A835D146</accession>
<evidence type="ECO:0000313" key="1">
    <source>
        <dbReference type="EMBL" id="KAF8377501.1"/>
    </source>
</evidence>